<keyword evidence="13" id="KW-1164">Virus endocytosis by host</keyword>
<dbReference type="GO" id="GO:0042025">
    <property type="term" value="C:host cell nucleus"/>
    <property type="evidence" value="ECO:0007669"/>
    <property type="project" value="UniProtKB-SubCell"/>
</dbReference>
<evidence type="ECO:0000256" key="15">
    <source>
        <dbReference type="ARBA" id="ARBA00023157"/>
    </source>
</evidence>
<keyword evidence="16" id="KW-1160">Virus entry into host cell</keyword>
<keyword evidence="6 17" id="KW-0167">Capsid protein</keyword>
<evidence type="ECO:0000256" key="10">
    <source>
        <dbReference type="ARBA" id="ARBA00022804"/>
    </source>
</evidence>
<keyword evidence="14 17" id="KW-0426">Late protein</keyword>
<keyword evidence="7 17" id="KW-1048">Host nucleus</keyword>
<dbReference type="Proteomes" id="UP000118114">
    <property type="component" value="Segment"/>
</dbReference>
<dbReference type="GO" id="GO:0019062">
    <property type="term" value="P:virion attachment to host cell"/>
    <property type="evidence" value="ECO:0007669"/>
    <property type="project" value="UniProtKB-UniRule"/>
</dbReference>
<proteinExistence type="inferred from homology"/>
<dbReference type="GO" id="GO:0075509">
    <property type="term" value="P:endocytosis involved in viral entry into host cell"/>
    <property type="evidence" value="ECO:0007669"/>
    <property type="project" value="UniProtKB-KW"/>
</dbReference>
<evidence type="ECO:0000256" key="16">
    <source>
        <dbReference type="ARBA" id="ARBA00023296"/>
    </source>
</evidence>
<comment type="subcellular location">
    <subcellularLocation>
        <location evidence="1">Host nucleus</location>
    </subcellularLocation>
    <subcellularLocation>
        <location evidence="2">Virion</location>
    </subcellularLocation>
</comment>
<dbReference type="GO" id="GO:0005198">
    <property type="term" value="F:structural molecule activity"/>
    <property type="evidence" value="ECO:0007669"/>
    <property type="project" value="UniProtKB-UniRule"/>
</dbReference>
<dbReference type="Gene3D" id="2.60.175.10">
    <property type="entry name" value="Capsid protein VP1,Polyomavirus"/>
    <property type="match status" value="1"/>
</dbReference>
<keyword evidence="8 17" id="KW-0945">Host-virus interaction</keyword>
<evidence type="ECO:0000256" key="11">
    <source>
        <dbReference type="ARBA" id="ARBA00022828"/>
    </source>
</evidence>
<comment type="subunit">
    <text evidence="4">Homomultimer; disulfide-linked. The virus capsid is composed of 72 icosahedral units, each one composed of five disulfide-linked copies of VP1. Interacts with minor capsid proteins VP2 and VP3.</text>
</comment>
<comment type="similarity">
    <text evidence="3 17">Belongs to the polyomaviruses coat protein VP1 family.</text>
</comment>
<keyword evidence="5" id="KW-0597">Phosphoprotein</keyword>
<dbReference type="KEGG" id="vg:14258183"/>
<evidence type="ECO:0000256" key="6">
    <source>
        <dbReference type="ARBA" id="ARBA00022561"/>
    </source>
</evidence>
<dbReference type="OrthoDB" id="12524at10239"/>
<reference evidence="19 20" key="1">
    <citation type="journal article" date="2013" name="PLoS Pathog.">
        <title>Novel Polyomaviruses of Nonhuman Primates: Genetic and Serological Predictors for the Existence of Multiple Unknown Polyomaviruses within the Human Population.</title>
        <authorList>
            <person name="Scuda N."/>
            <person name="Madinda N.F."/>
            <person name="Akoua-Koffi C."/>
            <person name="Adjogoua E.V."/>
            <person name="Wevers D."/>
            <person name="Hofmann J."/>
            <person name="Cameron K.N."/>
            <person name="Leendertz S.A."/>
            <person name="Couacy-Hymann E."/>
            <person name="Robbins M."/>
            <person name="Boesch C."/>
            <person name="Jarvis M.A."/>
            <person name="Moens U."/>
            <person name="Mugisha L."/>
            <person name="Calvignac-Spencer S."/>
            <person name="Leendertz F.H."/>
            <person name="Ehlers B."/>
        </authorList>
    </citation>
    <scope>NUCLEOTIDE SEQUENCE [LARGE SCALE GENOMIC DNA]</scope>
    <source>
        <strain evidence="19">3147</strain>
    </source>
</reference>
<evidence type="ECO:0000256" key="7">
    <source>
        <dbReference type="ARBA" id="ARBA00022562"/>
    </source>
</evidence>
<evidence type="ECO:0000256" key="2">
    <source>
        <dbReference type="ARBA" id="ARBA00004328"/>
    </source>
</evidence>
<keyword evidence="15 18" id="KW-1015">Disulfide bond</keyword>
<evidence type="ECO:0000256" key="18">
    <source>
        <dbReference type="PIRSR" id="PIRSR003376-50"/>
    </source>
</evidence>
<keyword evidence="11 17" id="KW-1145">T=7 icosahedral capsid protein</keyword>
<dbReference type="InterPro" id="IPR000662">
    <property type="entry name" value="Capsid_VP1_Polyomavir"/>
</dbReference>
<dbReference type="InterPro" id="IPR036931">
    <property type="entry name" value="Polyomavir_VP1_sf"/>
</dbReference>
<sequence length="383" mass="41666">MSTKRKRGGESKAKCTPCPTVARKKCSTPAPVPKLIVKGGVEVLDIRTGPDSITTIEAFLNPRMGFNQTTDENYGFSDKITVATSSTDDKPKQNILPCYSCARIALPLLNEDLTCSSLQMWEAVSVKTEVVGISSLINVHSAAKKESDAAGPAIPIEGLNYHMFSVGGEPLELQGVVMNSKTKYNENNSAVVSIKKATNADMTAKNQVLEPSAKATLDLDGLYPVEIWSPDPSKNENTRYFGSYTGGLTTPPVLQFTNTVTTVLLDENGVGPLCKGDGLFLSCADICGFFTNADGSKQYRGLPRYFNVTLRKRNVRNPYPVTSLLTSLFSSLMPKMKGQPMEGTDAQVEEVRVYEGTEGVPGDPDMRRFIDQFGQKQTDVPHQ</sequence>
<evidence type="ECO:0000256" key="3">
    <source>
        <dbReference type="ARBA" id="ARBA00006893"/>
    </source>
</evidence>
<evidence type="ECO:0000256" key="1">
    <source>
        <dbReference type="ARBA" id="ARBA00004147"/>
    </source>
</evidence>
<keyword evidence="9" id="KW-1162">Viral penetration into host cytoplasm</keyword>
<evidence type="ECO:0000256" key="8">
    <source>
        <dbReference type="ARBA" id="ARBA00022581"/>
    </source>
</evidence>
<evidence type="ECO:0000256" key="17">
    <source>
        <dbReference type="PIRNR" id="PIRNR003376"/>
    </source>
</evidence>
<accession>K7QLG9</accession>
<evidence type="ECO:0000313" key="20">
    <source>
        <dbReference type="Proteomes" id="UP000118114"/>
    </source>
</evidence>
<comment type="function">
    <text evidence="17">Forms an icosahedral capsid with a T=7 symmetry.</text>
</comment>
<dbReference type="SUPFAM" id="SSF88648">
    <property type="entry name" value="Group I dsDNA viruses"/>
    <property type="match status" value="1"/>
</dbReference>
<name>K7QLG9_9POLY</name>
<evidence type="ECO:0000256" key="13">
    <source>
        <dbReference type="ARBA" id="ARBA00022890"/>
    </source>
</evidence>
<organism evidence="19 20">
    <name type="scientific">Alphapolyomavirus quintipanos</name>
    <dbReference type="NCBI Taxonomy" id="1891737"/>
    <lineage>
        <taxon>Viruses</taxon>
        <taxon>Monodnaviria</taxon>
        <taxon>Shotokuvirae</taxon>
        <taxon>Cossaviricota</taxon>
        <taxon>Papovaviricetes</taxon>
        <taxon>Sepolyvirales</taxon>
        <taxon>Polyomaviridae</taxon>
        <taxon>Alphapolyomavirus</taxon>
    </lineage>
</organism>
<feature type="disulfide bond" description="Interchain" evidence="18">
    <location>
        <position position="18"/>
    </location>
</feature>
<feature type="disulfide bond" description="Interchain" evidence="18">
    <location>
        <position position="115"/>
    </location>
</feature>
<keyword evidence="10 17" id="KW-1161">Viral attachment to host cell</keyword>
<dbReference type="EMBL" id="JX159981">
    <property type="protein sequence ID" value="AFU25584.1"/>
    <property type="molecule type" value="Genomic_DNA"/>
</dbReference>
<dbReference type="RefSeq" id="YP_007195284.1">
    <property type="nucleotide sequence ID" value="NC_019856.1"/>
</dbReference>
<keyword evidence="12 17" id="KW-0946">Virion</keyword>
<dbReference type="GO" id="GO:0039620">
    <property type="term" value="C:T=7 icosahedral viral capsid"/>
    <property type="evidence" value="ECO:0007669"/>
    <property type="project" value="UniProtKB-UniRule"/>
</dbReference>
<evidence type="ECO:0000256" key="9">
    <source>
        <dbReference type="ARBA" id="ARBA00022595"/>
    </source>
</evidence>
<evidence type="ECO:0000313" key="19">
    <source>
        <dbReference type="EMBL" id="AFU25584.1"/>
    </source>
</evidence>
<protein>
    <recommendedName>
        <fullName evidence="17">Capsid protein VP1</fullName>
    </recommendedName>
</protein>
<keyword evidence="20" id="KW-1185">Reference proteome</keyword>
<evidence type="ECO:0000256" key="14">
    <source>
        <dbReference type="ARBA" id="ARBA00022921"/>
    </source>
</evidence>
<evidence type="ECO:0000256" key="4">
    <source>
        <dbReference type="ARBA" id="ARBA00011342"/>
    </source>
</evidence>
<dbReference type="PIRSF" id="PIRSF003376">
    <property type="entry name" value="Capsid_VP1_Polyomavir"/>
    <property type="match status" value="1"/>
</dbReference>
<dbReference type="GeneID" id="14258183"/>
<evidence type="ECO:0000256" key="12">
    <source>
        <dbReference type="ARBA" id="ARBA00022844"/>
    </source>
</evidence>
<dbReference type="InterPro" id="IPR011222">
    <property type="entry name" value="dsDNA_vir_gr_I_capsid"/>
</dbReference>
<dbReference type="Pfam" id="PF00718">
    <property type="entry name" value="Polyoma_coat"/>
    <property type="match status" value="1"/>
</dbReference>
<evidence type="ECO:0000256" key="5">
    <source>
        <dbReference type="ARBA" id="ARBA00022553"/>
    </source>
</evidence>